<dbReference type="AlphaFoldDB" id="A0A147GMP7"/>
<dbReference type="Proteomes" id="UP000072741">
    <property type="component" value="Unassembled WGS sequence"/>
</dbReference>
<dbReference type="SUPFAM" id="SSF52091">
    <property type="entry name" value="SpoIIaa-like"/>
    <property type="match status" value="1"/>
</dbReference>
<dbReference type="InterPro" id="IPR052746">
    <property type="entry name" value="MlaB_ABC_Transporter"/>
</dbReference>
<accession>A0A147GMP7</accession>
<dbReference type="Gene3D" id="3.30.750.24">
    <property type="entry name" value="STAS domain"/>
    <property type="match status" value="1"/>
</dbReference>
<evidence type="ECO:0000259" key="1">
    <source>
        <dbReference type="PROSITE" id="PS50801"/>
    </source>
</evidence>
<sequence length="101" mass="10477">MALGPELTIYHAAEQRTALLAALAAHPEGLALDLGEVAEIDSAGVQLLLAAHREGQLRQQPLRLARTSAAVDEVFALMGLSDFFADSADSAAADTLAGEHA</sequence>
<dbReference type="PANTHER" id="PTHR35849">
    <property type="entry name" value="BLR2341 PROTEIN"/>
    <property type="match status" value="1"/>
</dbReference>
<reference evidence="2 3" key="1">
    <citation type="journal article" date="2016" name="Front. Microbiol.">
        <title>Genomic Resource of Rice Seed Associated Bacteria.</title>
        <authorList>
            <person name="Midha S."/>
            <person name="Bansal K."/>
            <person name="Sharma S."/>
            <person name="Kumar N."/>
            <person name="Patil P.P."/>
            <person name="Chaudhry V."/>
            <person name="Patil P.B."/>
        </authorList>
    </citation>
    <scope>NUCLEOTIDE SEQUENCE [LARGE SCALE GENOMIC DNA]</scope>
    <source>
        <strain evidence="2 3">NS331</strain>
    </source>
</reference>
<dbReference type="PROSITE" id="PS50801">
    <property type="entry name" value="STAS"/>
    <property type="match status" value="1"/>
</dbReference>
<dbReference type="Pfam" id="PF13466">
    <property type="entry name" value="STAS_2"/>
    <property type="match status" value="1"/>
</dbReference>
<protein>
    <recommendedName>
        <fullName evidence="1">STAS domain-containing protein</fullName>
    </recommendedName>
</protein>
<dbReference type="PANTHER" id="PTHR35849:SF2">
    <property type="entry name" value="BLR2341 PROTEIN"/>
    <property type="match status" value="1"/>
</dbReference>
<keyword evidence="3" id="KW-1185">Reference proteome</keyword>
<feature type="domain" description="STAS" evidence="1">
    <location>
        <begin position="1"/>
        <end position="101"/>
    </location>
</feature>
<dbReference type="InterPro" id="IPR036513">
    <property type="entry name" value="STAS_dom_sf"/>
</dbReference>
<organism evidence="2 3">
    <name type="scientific">Pseudacidovorax intermedius</name>
    <dbReference type="NCBI Taxonomy" id="433924"/>
    <lineage>
        <taxon>Bacteria</taxon>
        <taxon>Pseudomonadati</taxon>
        <taxon>Pseudomonadota</taxon>
        <taxon>Betaproteobacteria</taxon>
        <taxon>Burkholderiales</taxon>
        <taxon>Comamonadaceae</taxon>
        <taxon>Pseudacidovorax</taxon>
    </lineage>
</organism>
<dbReference type="InterPro" id="IPR058548">
    <property type="entry name" value="MlaB-like_STAS"/>
</dbReference>
<gene>
    <name evidence="2" type="ORF">NS331_21740</name>
</gene>
<evidence type="ECO:0000313" key="2">
    <source>
        <dbReference type="EMBL" id="KTT15043.1"/>
    </source>
</evidence>
<proteinExistence type="predicted"/>
<dbReference type="InterPro" id="IPR002645">
    <property type="entry name" value="STAS_dom"/>
</dbReference>
<dbReference type="EMBL" id="LDSL01000156">
    <property type="protein sequence ID" value="KTT15043.1"/>
    <property type="molecule type" value="Genomic_DNA"/>
</dbReference>
<name>A0A147GMP7_9BURK</name>
<evidence type="ECO:0000313" key="3">
    <source>
        <dbReference type="Proteomes" id="UP000072741"/>
    </source>
</evidence>
<comment type="caution">
    <text evidence="2">The sequence shown here is derived from an EMBL/GenBank/DDBJ whole genome shotgun (WGS) entry which is preliminary data.</text>
</comment>
<dbReference type="CDD" id="cd07043">
    <property type="entry name" value="STAS_anti-anti-sigma_factors"/>
    <property type="match status" value="1"/>
</dbReference>